<accession>U4KV72</accession>
<keyword evidence="3" id="KW-1185">Reference proteome</keyword>
<dbReference type="STRING" id="1076935.U4KV72"/>
<evidence type="ECO:0000313" key="3">
    <source>
        <dbReference type="Proteomes" id="UP000018144"/>
    </source>
</evidence>
<organism evidence="2 3">
    <name type="scientific">Pyronema omphalodes (strain CBS 100304)</name>
    <name type="common">Pyronema confluens</name>
    <dbReference type="NCBI Taxonomy" id="1076935"/>
    <lineage>
        <taxon>Eukaryota</taxon>
        <taxon>Fungi</taxon>
        <taxon>Dikarya</taxon>
        <taxon>Ascomycota</taxon>
        <taxon>Pezizomycotina</taxon>
        <taxon>Pezizomycetes</taxon>
        <taxon>Pezizales</taxon>
        <taxon>Pyronemataceae</taxon>
        <taxon>Pyronema</taxon>
    </lineage>
</organism>
<gene>
    <name evidence="2" type="ORF">PCON_04689</name>
</gene>
<proteinExistence type="predicted"/>
<evidence type="ECO:0000313" key="2">
    <source>
        <dbReference type="EMBL" id="CCX05102.1"/>
    </source>
</evidence>
<dbReference type="EMBL" id="HF935234">
    <property type="protein sequence ID" value="CCX05102.1"/>
    <property type="molecule type" value="Genomic_DNA"/>
</dbReference>
<sequence>MARYERDGGGNNFNHRDRDRNGGGEGGDGTGPFNRGRPLHRRPVTDYGTPVANWVRNRAMEWRGVPNDYMRPSIQWTIDASYHSFQ</sequence>
<feature type="compositionally biased region" description="Basic and acidic residues" evidence="1">
    <location>
        <begin position="1"/>
        <end position="22"/>
    </location>
</feature>
<name>U4KV72_PYROM</name>
<reference evidence="2 3" key="1">
    <citation type="journal article" date="2013" name="PLoS Genet.">
        <title>The genome and development-dependent transcriptomes of Pyronema confluens: a window into fungal evolution.</title>
        <authorList>
            <person name="Traeger S."/>
            <person name="Altegoer F."/>
            <person name="Freitag M."/>
            <person name="Gabaldon T."/>
            <person name="Kempken F."/>
            <person name="Kumar A."/>
            <person name="Marcet-Houben M."/>
            <person name="Poggeler S."/>
            <person name="Stajich J.E."/>
            <person name="Nowrousian M."/>
        </authorList>
    </citation>
    <scope>NUCLEOTIDE SEQUENCE [LARGE SCALE GENOMIC DNA]</scope>
    <source>
        <strain evidence="3">CBS 100304</strain>
        <tissue evidence="2">Vegetative mycelium</tissue>
    </source>
</reference>
<evidence type="ECO:0000256" key="1">
    <source>
        <dbReference type="SAM" id="MobiDB-lite"/>
    </source>
</evidence>
<protein>
    <submittedName>
        <fullName evidence="2">Uncharacterized protein</fullName>
    </submittedName>
</protein>
<dbReference type="Proteomes" id="UP000018144">
    <property type="component" value="Unassembled WGS sequence"/>
</dbReference>
<feature type="region of interest" description="Disordered" evidence="1">
    <location>
        <begin position="1"/>
        <end position="47"/>
    </location>
</feature>
<dbReference type="AlphaFoldDB" id="U4KV72"/>